<evidence type="ECO:0000256" key="1">
    <source>
        <dbReference type="SAM" id="MobiDB-lite"/>
    </source>
</evidence>
<dbReference type="Proteomes" id="UP000757461">
    <property type="component" value="Unassembled WGS sequence"/>
</dbReference>
<feature type="compositionally biased region" description="Basic and acidic residues" evidence="1">
    <location>
        <begin position="61"/>
        <end position="88"/>
    </location>
</feature>
<organism evidence="2 3">
    <name type="scientific">Prevotella histicola</name>
    <dbReference type="NCBI Taxonomy" id="470565"/>
    <lineage>
        <taxon>Bacteria</taxon>
        <taxon>Pseudomonadati</taxon>
        <taxon>Bacteroidota</taxon>
        <taxon>Bacteroidia</taxon>
        <taxon>Bacteroidales</taxon>
        <taxon>Prevotellaceae</taxon>
        <taxon>Prevotella</taxon>
    </lineage>
</organism>
<dbReference type="GeneID" id="66731819"/>
<accession>A0A930I042</accession>
<evidence type="ECO:0000313" key="3">
    <source>
        <dbReference type="Proteomes" id="UP000757461"/>
    </source>
</evidence>
<reference evidence="2" key="1">
    <citation type="submission" date="2020-04" db="EMBL/GenBank/DDBJ databases">
        <title>Deep metagenomics examines the oral microbiome during advanced dental caries in children, revealing novel taxa and co-occurrences with host molecules.</title>
        <authorList>
            <person name="Baker J.L."/>
            <person name="Morton J.T."/>
            <person name="Dinis M."/>
            <person name="Alvarez R."/>
            <person name="Tran N.C."/>
            <person name="Knight R."/>
            <person name="Edlund A."/>
        </authorList>
    </citation>
    <scope>NUCLEOTIDE SEQUENCE</scope>
    <source>
        <strain evidence="2">JCVI_25_bin.9</strain>
    </source>
</reference>
<dbReference type="EMBL" id="JABZSQ010000109">
    <property type="protein sequence ID" value="MBF1415229.1"/>
    <property type="molecule type" value="Genomic_DNA"/>
</dbReference>
<gene>
    <name evidence="2" type="ORF">HXN33_06575</name>
</gene>
<sequence length="130" mass="14366">MKQKPTYKKPVAACAIILFVGAITLAVLMETRQMAPPRKYEVDMSGEVIGIDHGPKTPVLTKEEVKDEEVKEERKSESTGEKKPKEEDQSSETDEPIIVPTVPGDRPDATPSVKVPKPEIKKPTVESIEN</sequence>
<protein>
    <submittedName>
        <fullName evidence="2">Uncharacterized protein</fullName>
    </submittedName>
</protein>
<dbReference type="RefSeq" id="WP_008823750.1">
    <property type="nucleotide sequence ID" value="NZ_CAUOMI010000058.1"/>
</dbReference>
<evidence type="ECO:0000313" key="2">
    <source>
        <dbReference type="EMBL" id="MBF1415229.1"/>
    </source>
</evidence>
<proteinExistence type="predicted"/>
<name>A0A930I042_9BACT</name>
<comment type="caution">
    <text evidence="2">The sequence shown here is derived from an EMBL/GenBank/DDBJ whole genome shotgun (WGS) entry which is preliminary data.</text>
</comment>
<feature type="region of interest" description="Disordered" evidence="1">
    <location>
        <begin position="48"/>
        <end position="130"/>
    </location>
</feature>
<dbReference type="AlphaFoldDB" id="A0A930I042"/>